<keyword evidence="2" id="KW-1185">Reference proteome</keyword>
<protein>
    <submittedName>
        <fullName evidence="1">Uncharacterized protein</fullName>
    </submittedName>
</protein>
<dbReference type="EMBL" id="VOIH02000007">
    <property type="protein sequence ID" value="KAF3443144.1"/>
    <property type="molecule type" value="Genomic_DNA"/>
</dbReference>
<organism evidence="1 2">
    <name type="scientific">Rhamnella rubrinervis</name>
    <dbReference type="NCBI Taxonomy" id="2594499"/>
    <lineage>
        <taxon>Eukaryota</taxon>
        <taxon>Viridiplantae</taxon>
        <taxon>Streptophyta</taxon>
        <taxon>Embryophyta</taxon>
        <taxon>Tracheophyta</taxon>
        <taxon>Spermatophyta</taxon>
        <taxon>Magnoliopsida</taxon>
        <taxon>eudicotyledons</taxon>
        <taxon>Gunneridae</taxon>
        <taxon>Pentapetalae</taxon>
        <taxon>rosids</taxon>
        <taxon>fabids</taxon>
        <taxon>Rosales</taxon>
        <taxon>Rhamnaceae</taxon>
        <taxon>rhamnoid group</taxon>
        <taxon>Rhamneae</taxon>
        <taxon>Rhamnella</taxon>
    </lineage>
</organism>
<proteinExistence type="predicted"/>
<evidence type="ECO:0000313" key="1">
    <source>
        <dbReference type="EMBL" id="KAF3443144.1"/>
    </source>
</evidence>
<gene>
    <name evidence="1" type="ORF">FNV43_RR17065</name>
</gene>
<name>A0A8K0GZX9_9ROSA</name>
<sequence length="135" mass="15074">MSDSRNVLSFSSFQEKIACETCMSQEDEDTSFAVRCSNGQYIDLEPDTSSKESLALKAEPLKVPKSQLPDKDILVGMETNVKAHKLRILPHGINHKGNFEPFIDQKKIYALQNVVSPSFEGLKDVQLKCCANSHD</sequence>
<accession>A0A8K0GZX9</accession>
<dbReference type="AlphaFoldDB" id="A0A8K0GZX9"/>
<evidence type="ECO:0000313" key="2">
    <source>
        <dbReference type="Proteomes" id="UP000796880"/>
    </source>
</evidence>
<reference evidence="1" key="1">
    <citation type="submission" date="2020-03" db="EMBL/GenBank/DDBJ databases">
        <title>A high-quality chromosome-level genome assembly of a woody plant with both climbing and erect habits, Rhamnella rubrinervis.</title>
        <authorList>
            <person name="Lu Z."/>
            <person name="Yang Y."/>
            <person name="Zhu X."/>
            <person name="Sun Y."/>
        </authorList>
    </citation>
    <scope>NUCLEOTIDE SEQUENCE</scope>
    <source>
        <strain evidence="1">BYM</strain>
        <tissue evidence="1">Leaf</tissue>
    </source>
</reference>
<comment type="caution">
    <text evidence="1">The sequence shown here is derived from an EMBL/GenBank/DDBJ whole genome shotgun (WGS) entry which is preliminary data.</text>
</comment>
<dbReference type="Proteomes" id="UP000796880">
    <property type="component" value="Unassembled WGS sequence"/>
</dbReference>